<evidence type="ECO:0000256" key="3">
    <source>
        <dbReference type="ARBA" id="ARBA00013184"/>
    </source>
</evidence>
<keyword evidence="15" id="KW-1185">Reference proteome</keyword>
<comment type="catalytic activity">
    <reaction evidence="10">
        <text>L-lysyl-[protein] + acetyl-CoA = N(6)-acetyl-L-lysyl-[protein] + CoA + H(+)</text>
        <dbReference type="Rhea" id="RHEA:45948"/>
        <dbReference type="Rhea" id="RHEA-COMP:9752"/>
        <dbReference type="Rhea" id="RHEA-COMP:10731"/>
        <dbReference type="ChEBI" id="CHEBI:15378"/>
        <dbReference type="ChEBI" id="CHEBI:29969"/>
        <dbReference type="ChEBI" id="CHEBI:57287"/>
        <dbReference type="ChEBI" id="CHEBI:57288"/>
        <dbReference type="ChEBI" id="CHEBI:61930"/>
        <dbReference type="EC" id="2.3.1.48"/>
    </reaction>
</comment>
<keyword evidence="5" id="KW-0808">Transferase</keyword>
<comment type="subcellular location">
    <subcellularLocation>
        <location evidence="1">Nucleus</location>
    </subcellularLocation>
</comment>
<evidence type="ECO:0000256" key="7">
    <source>
        <dbReference type="ARBA" id="ARBA00023204"/>
    </source>
</evidence>
<dbReference type="InterPro" id="IPR000182">
    <property type="entry name" value="GNAT_dom"/>
</dbReference>
<evidence type="ECO:0000256" key="8">
    <source>
        <dbReference type="ARBA" id="ARBA00023242"/>
    </source>
</evidence>
<dbReference type="GO" id="GO:0006281">
    <property type="term" value="P:DNA repair"/>
    <property type="evidence" value="ECO:0007669"/>
    <property type="project" value="UniProtKB-KW"/>
</dbReference>
<evidence type="ECO:0000313" key="14">
    <source>
        <dbReference type="EnsemblMetazoa" id="CJA18411.1"/>
    </source>
</evidence>
<evidence type="ECO:0000256" key="2">
    <source>
        <dbReference type="ARBA" id="ARBA00010543"/>
    </source>
</evidence>
<feature type="domain" description="N-acetyltransferase" evidence="11">
    <location>
        <begin position="188"/>
        <end position="256"/>
    </location>
</feature>
<dbReference type="EC" id="2.3.1.48" evidence="3"/>
<evidence type="ECO:0000256" key="5">
    <source>
        <dbReference type="ARBA" id="ARBA00022679"/>
    </source>
</evidence>
<name>A0A8R1E4C7_CAEJA</name>
<comment type="similarity">
    <text evidence="2">Belongs to the HAT1 family.</text>
</comment>
<dbReference type="GO" id="GO:0031509">
    <property type="term" value="P:subtelomeric heterochromatin formation"/>
    <property type="evidence" value="ECO:0007669"/>
    <property type="project" value="InterPro"/>
</dbReference>
<organism evidence="14 15">
    <name type="scientific">Caenorhabditis japonica</name>
    <dbReference type="NCBI Taxonomy" id="281687"/>
    <lineage>
        <taxon>Eukaryota</taxon>
        <taxon>Metazoa</taxon>
        <taxon>Ecdysozoa</taxon>
        <taxon>Nematoda</taxon>
        <taxon>Chromadorea</taxon>
        <taxon>Rhabditida</taxon>
        <taxon>Rhabditina</taxon>
        <taxon>Rhabditomorpha</taxon>
        <taxon>Rhabditoidea</taxon>
        <taxon>Rhabditidae</taxon>
        <taxon>Peloderinae</taxon>
        <taxon>Caenorhabditis</taxon>
    </lineage>
</organism>
<reference evidence="15" key="1">
    <citation type="submission" date="2010-08" db="EMBL/GenBank/DDBJ databases">
        <authorList>
            <consortium name="Caenorhabditis japonica Sequencing Consortium"/>
            <person name="Wilson R.K."/>
        </authorList>
    </citation>
    <scope>NUCLEOTIDE SEQUENCE [LARGE SCALE GENOMIC DNA]</scope>
    <source>
        <strain evidence="15">DF5081</strain>
    </source>
</reference>
<reference evidence="14" key="2">
    <citation type="submission" date="2022-06" db="UniProtKB">
        <authorList>
            <consortium name="EnsemblMetazoa"/>
        </authorList>
    </citation>
    <scope>IDENTIFICATION</scope>
    <source>
        <strain evidence="14">DF5081</strain>
    </source>
</reference>
<dbReference type="Gene3D" id="3.40.630.30">
    <property type="match status" value="1"/>
</dbReference>
<evidence type="ECO:0000259" key="11">
    <source>
        <dbReference type="Pfam" id="PF00583"/>
    </source>
</evidence>
<evidence type="ECO:0000256" key="4">
    <source>
        <dbReference type="ARBA" id="ARBA00021268"/>
    </source>
</evidence>
<dbReference type="InterPro" id="IPR048776">
    <property type="entry name" value="HAT1_C"/>
</dbReference>
<evidence type="ECO:0000256" key="10">
    <source>
        <dbReference type="ARBA" id="ARBA00048017"/>
    </source>
</evidence>
<dbReference type="InterPro" id="IPR037113">
    <property type="entry name" value="Hat1_N_sf"/>
</dbReference>
<evidence type="ECO:0000259" key="12">
    <source>
        <dbReference type="Pfam" id="PF10394"/>
    </source>
</evidence>
<protein>
    <recommendedName>
        <fullName evidence="4">Histone acetyltransferase type B catalytic subunit</fullName>
        <ecNumber evidence="3">2.3.1.48</ecNumber>
    </recommendedName>
</protein>
<dbReference type="GO" id="GO:0000781">
    <property type="term" value="C:chromosome, telomeric region"/>
    <property type="evidence" value="ECO:0007669"/>
    <property type="project" value="GOC"/>
</dbReference>
<evidence type="ECO:0000313" key="15">
    <source>
        <dbReference type="Proteomes" id="UP000005237"/>
    </source>
</evidence>
<dbReference type="Pfam" id="PF10394">
    <property type="entry name" value="Hat1_N"/>
    <property type="match status" value="1"/>
</dbReference>
<dbReference type="SUPFAM" id="SSF55729">
    <property type="entry name" value="Acyl-CoA N-acyltransferases (Nat)"/>
    <property type="match status" value="1"/>
</dbReference>
<keyword evidence="8" id="KW-0539">Nucleus</keyword>
<evidence type="ECO:0000256" key="9">
    <source>
        <dbReference type="ARBA" id="ARBA00023315"/>
    </source>
</evidence>
<dbReference type="GO" id="GO:0042393">
    <property type="term" value="F:histone binding"/>
    <property type="evidence" value="ECO:0007669"/>
    <property type="project" value="InterPro"/>
</dbReference>
<dbReference type="Pfam" id="PF21183">
    <property type="entry name" value="HAT1_C"/>
    <property type="match status" value="1"/>
</dbReference>
<accession>A0A8R1E4C7</accession>
<dbReference type="CDD" id="cd04301">
    <property type="entry name" value="NAT_SF"/>
    <property type="match status" value="1"/>
</dbReference>
<dbReference type="Proteomes" id="UP000005237">
    <property type="component" value="Unassembled WGS sequence"/>
</dbReference>
<sequence>MVMEDLTNVQLTNSDRKYVSDGLKAIKLTFLKDPQEMSTATQYAPDMVYQHFGDEETIFGYEDLDVTLHHTAQTLFAYTNISYSGKFKGDKGLEADDINEKLVHADVRANVLCSGKGEFQQKLIKQKEFKPYGEMIHKFQSKGKTFEVYKVTEQSESFNLFLERIQTLGMFYIECCSLTDNTEENWLHYFIYELCDSGEGDGKTLPVVAGYATLYKFYNYFDKRRPRIAQMLLLPQYRKSGIGAQFMESFLRDLRASPEVFDVTVEAPGDAFTFLRDYVDCINCMALPEFSPENLKKGYTETMRNAALNKLKISKTQSRRVYEILRYRVTNKSIKEELKNQRVDVKRRLYAPMKRSDRDWKRLNLALTADELKQAACGAMDEETKFSTLSQTYDRLMEAYQRTIDRIEAHPSIF</sequence>
<dbReference type="AlphaFoldDB" id="A0A8R1E4C7"/>
<keyword evidence="6" id="KW-0227">DNA damage</keyword>
<keyword evidence="7" id="KW-0234">DNA repair</keyword>
<dbReference type="InterPro" id="IPR019467">
    <property type="entry name" value="Hat1_N"/>
</dbReference>
<dbReference type="Gene3D" id="1.10.10.390">
    <property type="match status" value="1"/>
</dbReference>
<proteinExistence type="inferred from homology"/>
<evidence type="ECO:0000259" key="13">
    <source>
        <dbReference type="Pfam" id="PF21183"/>
    </source>
</evidence>
<feature type="domain" description="Histone acetyltransferase type B catalytic subunit C-terminal" evidence="13">
    <location>
        <begin position="276"/>
        <end position="327"/>
    </location>
</feature>
<dbReference type="InterPro" id="IPR016181">
    <property type="entry name" value="Acyl_CoA_acyltransferase"/>
</dbReference>
<dbReference type="InterPro" id="IPR017380">
    <property type="entry name" value="Hist_AcTrfase_B-typ_cat-su"/>
</dbReference>
<evidence type="ECO:0000256" key="1">
    <source>
        <dbReference type="ARBA" id="ARBA00004123"/>
    </source>
</evidence>
<evidence type="ECO:0000256" key="6">
    <source>
        <dbReference type="ARBA" id="ARBA00022763"/>
    </source>
</evidence>
<dbReference type="InterPro" id="IPR013523">
    <property type="entry name" value="Hist_AcTrfase_HAT1_C"/>
</dbReference>
<dbReference type="PANTHER" id="PTHR12046">
    <property type="entry name" value="HISTONE ACETYLTRANSFERASE TYPE B CATALYTIC SUBUNIT"/>
    <property type="match status" value="1"/>
</dbReference>
<dbReference type="Pfam" id="PF00583">
    <property type="entry name" value="Acetyltransf_1"/>
    <property type="match status" value="1"/>
</dbReference>
<keyword evidence="9" id="KW-0012">Acyltransferase</keyword>
<dbReference type="Gene3D" id="3.90.360.10">
    <property type="entry name" value="Histone acetyl transferase 1 (HAT1), N-terminal domain"/>
    <property type="match status" value="1"/>
</dbReference>
<dbReference type="EnsemblMetazoa" id="CJA18411.1">
    <property type="protein sequence ID" value="CJA18411.1"/>
    <property type="gene ID" value="WBGene00137615"/>
</dbReference>
<dbReference type="GO" id="GO:0005634">
    <property type="term" value="C:nucleus"/>
    <property type="evidence" value="ECO:0007669"/>
    <property type="project" value="UniProtKB-SubCell"/>
</dbReference>
<dbReference type="GO" id="GO:0004402">
    <property type="term" value="F:histone acetyltransferase activity"/>
    <property type="evidence" value="ECO:0007669"/>
    <property type="project" value="InterPro"/>
</dbReference>
<feature type="domain" description="Histone acetyl transferase HAT1 N-terminal" evidence="12">
    <location>
        <begin position="19"/>
        <end position="174"/>
    </location>
</feature>